<dbReference type="CDD" id="cd00090">
    <property type="entry name" value="HTH_ARSR"/>
    <property type="match status" value="1"/>
</dbReference>
<keyword evidence="1" id="KW-0059">Arsenical resistance</keyword>
<dbReference type="GO" id="GO:0046685">
    <property type="term" value="P:response to arsenic-containing substance"/>
    <property type="evidence" value="ECO:0007669"/>
    <property type="project" value="UniProtKB-KW"/>
</dbReference>
<evidence type="ECO:0000259" key="2">
    <source>
        <dbReference type="PROSITE" id="PS50987"/>
    </source>
</evidence>
<evidence type="ECO:0000313" key="3">
    <source>
        <dbReference type="EMBL" id="KGH27049.1"/>
    </source>
</evidence>
<dbReference type="PANTHER" id="PTHR43428:SF1">
    <property type="entry name" value="ARSENATE REDUCTASE"/>
    <property type="match status" value="1"/>
</dbReference>
<sequence>MEKQAATSIFESLSSGLRLDVFRLLVKKGPGGMVAGEIANALDIPPANLSFHLKALSQAHLVTVEQEGRFQRYRADIPLMLDLIAYLTEECCSGSPDQCLELRTASNCAKELLPPPVSHTNESDNMNILFLCTGNSCRSILAEATFNHLAPTGWKAMSAGSQPTGTVHPRSLALLAREGIDTDGLHSKSWDNLPLAPDVVITVCANAAGETCPAYLGPVLRAHWGVDDPAHATGTEAEIEAAFTAAYRILRRRIEAFLALPLVELARDRTRLKAELDRIGALSA</sequence>
<gene>
    <name evidence="3" type="ORF">P353_19435</name>
</gene>
<dbReference type="PROSITE" id="PS50987">
    <property type="entry name" value="HTH_ARSR_2"/>
    <property type="match status" value="1"/>
</dbReference>
<dbReference type="InterPro" id="IPR036196">
    <property type="entry name" value="Ptyr_pPase_sf"/>
</dbReference>
<dbReference type="InterPro" id="IPR011991">
    <property type="entry name" value="ArsR-like_HTH"/>
</dbReference>
<dbReference type="InterPro" id="IPR036390">
    <property type="entry name" value="WH_DNA-bd_sf"/>
</dbReference>
<organism evidence="3 4">
    <name type="scientific">Comamonas testosteroni</name>
    <name type="common">Pseudomonas testosteroni</name>
    <dbReference type="NCBI Taxonomy" id="285"/>
    <lineage>
        <taxon>Bacteria</taxon>
        <taxon>Pseudomonadati</taxon>
        <taxon>Pseudomonadota</taxon>
        <taxon>Betaproteobacteria</taxon>
        <taxon>Burkholderiales</taxon>
        <taxon>Comamonadaceae</taxon>
        <taxon>Comamonas</taxon>
    </lineage>
</organism>
<dbReference type="PANTHER" id="PTHR43428">
    <property type="entry name" value="ARSENATE REDUCTASE"/>
    <property type="match status" value="1"/>
</dbReference>
<dbReference type="Proteomes" id="UP000029553">
    <property type="component" value="Unassembled WGS sequence"/>
</dbReference>
<feature type="domain" description="HTH arsR-type" evidence="2">
    <location>
        <begin position="1"/>
        <end position="95"/>
    </location>
</feature>
<dbReference type="SUPFAM" id="SSF46785">
    <property type="entry name" value="Winged helix' DNA-binding domain"/>
    <property type="match status" value="1"/>
</dbReference>
<dbReference type="InterPro" id="IPR001845">
    <property type="entry name" value="HTH_ArsR_DNA-bd_dom"/>
</dbReference>
<dbReference type="InterPro" id="IPR023485">
    <property type="entry name" value="Ptyr_pPase"/>
</dbReference>
<protein>
    <submittedName>
        <fullName evidence="3">ArsC family transcriptional regulator</fullName>
    </submittedName>
</protein>
<dbReference type="SMART" id="SM00226">
    <property type="entry name" value="LMWPc"/>
    <property type="match status" value="1"/>
</dbReference>
<dbReference type="Gene3D" id="3.40.50.2300">
    <property type="match status" value="1"/>
</dbReference>
<accession>A0A096FAY7</accession>
<reference evidence="3 4" key="1">
    <citation type="submission" date="2013-09" db="EMBL/GenBank/DDBJ databases">
        <title>High correlation between genotypes and phenotypes of environmental bacteria Comamonas testosteroni strains.</title>
        <authorList>
            <person name="Liu L."/>
            <person name="Zhu W."/>
            <person name="Xia X."/>
            <person name="Xu B."/>
            <person name="Luo M."/>
            <person name="Wang G."/>
        </authorList>
    </citation>
    <scope>NUCLEOTIDE SEQUENCE [LARGE SCALE GENOMIC DNA]</scope>
    <source>
        <strain evidence="3 4">JL40</strain>
    </source>
</reference>
<comment type="caution">
    <text evidence="3">The sequence shown here is derived from an EMBL/GenBank/DDBJ whole genome shotgun (WGS) entry which is preliminary data.</text>
</comment>
<proteinExistence type="predicted"/>
<dbReference type="AlphaFoldDB" id="A0A096FAY7"/>
<dbReference type="EMBL" id="AWOR01000066">
    <property type="protein sequence ID" value="KGH27049.1"/>
    <property type="molecule type" value="Genomic_DNA"/>
</dbReference>
<dbReference type="Pfam" id="PF01451">
    <property type="entry name" value="LMWPc"/>
    <property type="match status" value="1"/>
</dbReference>
<dbReference type="Gene3D" id="1.10.10.10">
    <property type="entry name" value="Winged helix-like DNA-binding domain superfamily/Winged helix DNA-binding domain"/>
    <property type="match status" value="1"/>
</dbReference>
<name>A0A096FAY7_COMTE</name>
<evidence type="ECO:0000313" key="4">
    <source>
        <dbReference type="Proteomes" id="UP000029553"/>
    </source>
</evidence>
<dbReference type="SMART" id="SM00418">
    <property type="entry name" value="HTH_ARSR"/>
    <property type="match status" value="1"/>
</dbReference>
<dbReference type="CDD" id="cd16345">
    <property type="entry name" value="LMWP_ArsC"/>
    <property type="match status" value="1"/>
</dbReference>
<evidence type="ECO:0000256" key="1">
    <source>
        <dbReference type="ARBA" id="ARBA00022849"/>
    </source>
</evidence>
<dbReference type="Pfam" id="PF12840">
    <property type="entry name" value="HTH_20"/>
    <property type="match status" value="1"/>
</dbReference>
<dbReference type="InterPro" id="IPR036388">
    <property type="entry name" value="WH-like_DNA-bd_sf"/>
</dbReference>
<dbReference type="SUPFAM" id="SSF52788">
    <property type="entry name" value="Phosphotyrosine protein phosphatases I"/>
    <property type="match status" value="1"/>
</dbReference>
<dbReference type="GO" id="GO:0003700">
    <property type="term" value="F:DNA-binding transcription factor activity"/>
    <property type="evidence" value="ECO:0007669"/>
    <property type="project" value="InterPro"/>
</dbReference>